<dbReference type="AlphaFoldDB" id="A0A0A9ZGJ1"/>
<dbReference type="PANTHER" id="PTHR42769">
    <property type="entry name" value="SUPEROXIDE DISMUTASE"/>
    <property type="match status" value="1"/>
</dbReference>
<proteinExistence type="inferred from homology"/>
<dbReference type="PANTHER" id="PTHR42769:SF3">
    <property type="entry name" value="SUPEROXIDE DISMUTASE [FE] 2, CHLOROPLASTIC"/>
    <property type="match status" value="1"/>
</dbReference>
<dbReference type="Gene3D" id="3.55.40.20">
    <property type="entry name" value="Iron/manganese superoxide dismutase, C-terminal domain"/>
    <property type="match status" value="1"/>
</dbReference>
<dbReference type="Pfam" id="PF02777">
    <property type="entry name" value="Sod_Fe_C"/>
    <property type="match status" value="1"/>
</dbReference>
<evidence type="ECO:0000313" key="8">
    <source>
        <dbReference type="EMBL" id="JAG42644.1"/>
    </source>
</evidence>
<dbReference type="EMBL" id="GBHO01000962">
    <property type="protein sequence ID" value="JAG42642.1"/>
    <property type="molecule type" value="Transcribed_RNA"/>
</dbReference>
<gene>
    <name evidence="7" type="primary">sodB_2</name>
    <name evidence="6" type="synonym">sodB_0</name>
    <name evidence="8" type="synonym">sodB_1</name>
    <name evidence="6" type="ORF">CM83_5721</name>
    <name evidence="7" type="ORF">CM83_5722</name>
    <name evidence="8" type="ORF">CM83_5723</name>
</gene>
<name>A0A0A9ZGJ1_LYGHE</name>
<accession>A0A0A9ZGJ1</accession>
<evidence type="ECO:0000313" key="6">
    <source>
        <dbReference type="EMBL" id="JAG42642.1"/>
    </source>
</evidence>
<evidence type="ECO:0000313" key="7">
    <source>
        <dbReference type="EMBL" id="JAG42643.1"/>
    </source>
</evidence>
<dbReference type="GO" id="GO:0046872">
    <property type="term" value="F:metal ion binding"/>
    <property type="evidence" value="ECO:0007669"/>
    <property type="project" value="UniProtKB-KW"/>
</dbReference>
<evidence type="ECO:0000256" key="2">
    <source>
        <dbReference type="ARBA" id="ARBA00012682"/>
    </source>
</evidence>
<dbReference type="EC" id="1.15.1.1" evidence="2"/>
<keyword evidence="3" id="KW-0479">Metal-binding</keyword>
<evidence type="ECO:0000259" key="5">
    <source>
        <dbReference type="Pfam" id="PF02777"/>
    </source>
</evidence>
<keyword evidence="4" id="KW-0560">Oxidoreductase</keyword>
<dbReference type="InterPro" id="IPR019833">
    <property type="entry name" value="Mn/Fe_SOD_BS"/>
</dbReference>
<dbReference type="PROSITE" id="PS00088">
    <property type="entry name" value="SOD_MN"/>
    <property type="match status" value="1"/>
</dbReference>
<evidence type="ECO:0000256" key="3">
    <source>
        <dbReference type="ARBA" id="ARBA00022723"/>
    </source>
</evidence>
<evidence type="ECO:0000256" key="4">
    <source>
        <dbReference type="ARBA" id="ARBA00023002"/>
    </source>
</evidence>
<dbReference type="InterPro" id="IPR001189">
    <property type="entry name" value="Mn/Fe_SOD"/>
</dbReference>
<feature type="domain" description="Manganese/iron superoxide dismutase C-terminal" evidence="5">
    <location>
        <begin position="5"/>
        <end position="93"/>
    </location>
</feature>
<dbReference type="InterPro" id="IPR019832">
    <property type="entry name" value="Mn/Fe_SOD_C"/>
</dbReference>
<reference evidence="7" key="1">
    <citation type="journal article" date="2014" name="PLoS ONE">
        <title>Transcriptome-Based Identification of ABC Transporters in the Western Tarnished Plant Bug Lygus hesperus.</title>
        <authorList>
            <person name="Hull J.J."/>
            <person name="Chaney K."/>
            <person name="Geib S.M."/>
            <person name="Fabrick J.A."/>
            <person name="Brent C.S."/>
            <person name="Walsh D."/>
            <person name="Lavine L.C."/>
        </authorList>
    </citation>
    <scope>NUCLEOTIDE SEQUENCE</scope>
</reference>
<dbReference type="GO" id="GO:0004784">
    <property type="term" value="F:superoxide dismutase activity"/>
    <property type="evidence" value="ECO:0007669"/>
    <property type="project" value="UniProtKB-EC"/>
</dbReference>
<protein>
    <recommendedName>
        <fullName evidence="2">superoxide dismutase</fullName>
        <ecNumber evidence="2">1.15.1.1</ecNumber>
    </recommendedName>
</protein>
<comment type="similarity">
    <text evidence="1">Belongs to the iron/manganese superoxide dismutase family.</text>
</comment>
<dbReference type="EMBL" id="GBHO01000961">
    <property type="protein sequence ID" value="JAG42643.1"/>
    <property type="molecule type" value="Transcribed_RNA"/>
</dbReference>
<reference evidence="7" key="2">
    <citation type="submission" date="2014-07" db="EMBL/GenBank/DDBJ databases">
        <authorList>
            <person name="Hull J."/>
        </authorList>
    </citation>
    <scope>NUCLEOTIDE SEQUENCE</scope>
</reference>
<dbReference type="SUPFAM" id="SSF54719">
    <property type="entry name" value="Fe,Mn superoxide dismutase (SOD), C-terminal domain"/>
    <property type="match status" value="1"/>
</dbReference>
<evidence type="ECO:0000256" key="1">
    <source>
        <dbReference type="ARBA" id="ARBA00008714"/>
    </source>
</evidence>
<dbReference type="EMBL" id="GBHO01000960">
    <property type="protein sequence ID" value="JAG42644.1"/>
    <property type="molecule type" value="Transcribed_RNA"/>
</dbReference>
<dbReference type="PRINTS" id="PR01703">
    <property type="entry name" value="MNSODISMTASE"/>
</dbReference>
<sequence length="102" mass="11697">MQEAGGIQQLFDNISKVATSHFGSGWAWLIINKDGKLEVKGYHDADTPIANGEVPLLTIDVWEHAYYIDYQNRRPNFVENFLKYLVNFGFIEENVTAYLAQK</sequence>
<organism evidence="7">
    <name type="scientific">Lygus hesperus</name>
    <name type="common">Western plant bug</name>
    <dbReference type="NCBI Taxonomy" id="30085"/>
    <lineage>
        <taxon>Eukaryota</taxon>
        <taxon>Metazoa</taxon>
        <taxon>Ecdysozoa</taxon>
        <taxon>Arthropoda</taxon>
        <taxon>Hexapoda</taxon>
        <taxon>Insecta</taxon>
        <taxon>Pterygota</taxon>
        <taxon>Neoptera</taxon>
        <taxon>Paraneoptera</taxon>
        <taxon>Hemiptera</taxon>
        <taxon>Heteroptera</taxon>
        <taxon>Panheteroptera</taxon>
        <taxon>Cimicomorpha</taxon>
        <taxon>Miridae</taxon>
        <taxon>Mirini</taxon>
        <taxon>Lygus</taxon>
    </lineage>
</organism>
<dbReference type="InterPro" id="IPR036314">
    <property type="entry name" value="SOD_C_sf"/>
</dbReference>